<comment type="catalytic activity">
    <reaction evidence="10">
        <text>a UDP-3-O-[(3R)-3-hydroxyacyl]-N-acetyl-alpha-D-glucosamine + H2O = a UDP-3-O-[(3R)-3-hydroxyacyl]-alpha-D-glucosamine + acetate</text>
        <dbReference type="Rhea" id="RHEA:67816"/>
        <dbReference type="ChEBI" id="CHEBI:15377"/>
        <dbReference type="ChEBI" id="CHEBI:30089"/>
        <dbReference type="ChEBI" id="CHEBI:137740"/>
        <dbReference type="ChEBI" id="CHEBI:173225"/>
        <dbReference type="EC" id="3.5.1.108"/>
    </reaction>
</comment>
<accession>A0A3B0V9L0</accession>
<evidence type="ECO:0000256" key="3">
    <source>
        <dbReference type="ARBA" id="ARBA00012745"/>
    </source>
</evidence>
<dbReference type="PANTHER" id="PTHR33694:SF1">
    <property type="entry name" value="UDP-3-O-ACYL-N-ACETYLGLUCOSAMINE DEACETYLASE 1, MITOCHONDRIAL-RELATED"/>
    <property type="match status" value="1"/>
</dbReference>
<dbReference type="SUPFAM" id="SSF54211">
    <property type="entry name" value="Ribosomal protein S5 domain 2-like"/>
    <property type="match status" value="2"/>
</dbReference>
<dbReference type="EC" id="3.5.1.108" evidence="3"/>
<evidence type="ECO:0000256" key="9">
    <source>
        <dbReference type="ARBA" id="ARBA00023098"/>
    </source>
</evidence>
<evidence type="ECO:0000313" key="11">
    <source>
        <dbReference type="EMBL" id="VAW39521.1"/>
    </source>
</evidence>
<dbReference type="GO" id="GO:0016020">
    <property type="term" value="C:membrane"/>
    <property type="evidence" value="ECO:0007669"/>
    <property type="project" value="GOC"/>
</dbReference>
<dbReference type="InterPro" id="IPR011334">
    <property type="entry name" value="UDP-acyl_GlcNac_deAcase_C"/>
</dbReference>
<evidence type="ECO:0000256" key="6">
    <source>
        <dbReference type="ARBA" id="ARBA00022723"/>
    </source>
</evidence>
<dbReference type="Pfam" id="PF03331">
    <property type="entry name" value="LpxC"/>
    <property type="match status" value="1"/>
</dbReference>
<comment type="cofactor">
    <cofactor evidence="1">
        <name>Zn(2+)</name>
        <dbReference type="ChEBI" id="CHEBI:29105"/>
    </cofactor>
</comment>
<comment type="pathway">
    <text evidence="2">Glycolipid biosynthesis; lipid IV(A) biosynthesis; lipid IV(A) from (3R)-3-hydroxytetradecanoyl-[acyl-carrier-protein] and UDP-N-acetyl-alpha-D-glucosamine: step 2/6.</text>
</comment>
<sequence length="332" mass="36514">MATIEPHQYTLRHPVSCCGVGLHAGRTVNMTIKPAPANSGIRFCRLDLDSEQMVPALLEHVVDTRLATTIGNGANRIATIEHLLAALRGYGIDNAEIELDSYEVPIMDGSAGPFLHLLAKGGRQKQRALRKILRITKPVSFSDGERFIHIEPYDGFKVTGRIVFDNDLINEQVYSVEMTGDRFRKEIASARTFGFVEQVENLWANGLALGGTMDSVIAIHWDRRSILNENGLRFEDEFVRHKVLDLIGDLVLLGGPVLGHVIADRSGHSLHFGLMQAIADNPDCWEYVKFRKNGDSVLRQVVDGTRSAGGMLKPLLVPPLEAPATVQSSCAA</sequence>
<dbReference type="PANTHER" id="PTHR33694">
    <property type="entry name" value="UDP-3-O-ACYL-N-ACETYLGLUCOSAMINE DEACETYLASE 1, MITOCHONDRIAL-RELATED"/>
    <property type="match status" value="1"/>
</dbReference>
<dbReference type="AlphaFoldDB" id="A0A3B0V9L0"/>
<organism evidence="11">
    <name type="scientific">hydrothermal vent metagenome</name>
    <dbReference type="NCBI Taxonomy" id="652676"/>
    <lineage>
        <taxon>unclassified sequences</taxon>
        <taxon>metagenomes</taxon>
        <taxon>ecological metagenomes</taxon>
    </lineage>
</organism>
<reference evidence="11" key="1">
    <citation type="submission" date="2018-06" db="EMBL/GenBank/DDBJ databases">
        <authorList>
            <person name="Zhirakovskaya E."/>
        </authorList>
    </citation>
    <scope>NUCLEOTIDE SEQUENCE</scope>
</reference>
<dbReference type="InterPro" id="IPR020568">
    <property type="entry name" value="Ribosomal_Su5_D2-typ_SF"/>
</dbReference>
<evidence type="ECO:0000256" key="5">
    <source>
        <dbReference type="ARBA" id="ARBA00022556"/>
    </source>
</evidence>
<dbReference type="GO" id="GO:0046872">
    <property type="term" value="F:metal ion binding"/>
    <property type="evidence" value="ECO:0007669"/>
    <property type="project" value="UniProtKB-KW"/>
</dbReference>
<keyword evidence="4" id="KW-0444">Lipid biosynthesis</keyword>
<keyword evidence="7 11" id="KW-0378">Hydrolase</keyword>
<protein>
    <recommendedName>
        <fullName evidence="3">UDP-3-O-acyl-N-acetylglucosamine deacetylase</fullName>
        <ecNumber evidence="3">3.5.1.108</ecNumber>
    </recommendedName>
</protein>
<dbReference type="Gene3D" id="3.30.1700.10">
    <property type="entry name" value="lpxc deacetylase, domain 2"/>
    <property type="match status" value="1"/>
</dbReference>
<name>A0A3B0V9L0_9ZZZZ</name>
<gene>
    <name evidence="11" type="ORF">MNBD_DELTA04-791</name>
</gene>
<evidence type="ECO:0000256" key="10">
    <source>
        <dbReference type="ARBA" id="ARBA00024535"/>
    </source>
</evidence>
<dbReference type="EMBL" id="UOEY01000077">
    <property type="protein sequence ID" value="VAW39521.1"/>
    <property type="molecule type" value="Genomic_DNA"/>
</dbReference>
<keyword evidence="8" id="KW-0862">Zinc</keyword>
<proteinExistence type="inferred from homology"/>
<dbReference type="InterPro" id="IPR015870">
    <property type="entry name" value="UDP-acyl_N-AcGlcN_deAcase_N"/>
</dbReference>
<keyword evidence="5" id="KW-0441">Lipid A biosynthesis</keyword>
<evidence type="ECO:0000256" key="2">
    <source>
        <dbReference type="ARBA" id="ARBA00005002"/>
    </source>
</evidence>
<dbReference type="GO" id="GO:0103117">
    <property type="term" value="F:UDP-3-O-acyl-N-acetylglucosamine deacetylase activity"/>
    <property type="evidence" value="ECO:0007669"/>
    <property type="project" value="UniProtKB-EC"/>
</dbReference>
<evidence type="ECO:0000256" key="7">
    <source>
        <dbReference type="ARBA" id="ARBA00022801"/>
    </source>
</evidence>
<evidence type="ECO:0000256" key="1">
    <source>
        <dbReference type="ARBA" id="ARBA00001947"/>
    </source>
</evidence>
<dbReference type="InterPro" id="IPR004463">
    <property type="entry name" value="UDP-acyl_GlcNac_deAcase"/>
</dbReference>
<keyword evidence="6" id="KW-0479">Metal-binding</keyword>
<dbReference type="UniPathway" id="UPA00359">
    <property type="reaction ID" value="UER00478"/>
</dbReference>
<keyword evidence="9" id="KW-0443">Lipid metabolism</keyword>
<evidence type="ECO:0000256" key="8">
    <source>
        <dbReference type="ARBA" id="ARBA00022833"/>
    </source>
</evidence>
<dbReference type="HAMAP" id="MF_00388">
    <property type="entry name" value="LpxC"/>
    <property type="match status" value="1"/>
</dbReference>
<evidence type="ECO:0000256" key="4">
    <source>
        <dbReference type="ARBA" id="ARBA00022516"/>
    </source>
</evidence>
<dbReference type="Gene3D" id="3.30.230.20">
    <property type="entry name" value="lpxc deacetylase, domain 1"/>
    <property type="match status" value="1"/>
</dbReference>
<dbReference type="NCBIfam" id="TIGR00325">
    <property type="entry name" value="lpxC"/>
    <property type="match status" value="1"/>
</dbReference>
<dbReference type="GO" id="GO:0009245">
    <property type="term" value="P:lipid A biosynthetic process"/>
    <property type="evidence" value="ECO:0007669"/>
    <property type="project" value="UniProtKB-KW"/>
</dbReference>